<keyword evidence="2" id="KW-1133">Transmembrane helix</keyword>
<reference evidence="4" key="1">
    <citation type="submission" date="2011-07" db="EMBL/GenBank/DDBJ databases">
        <title>Divergent evolution of antigenic variation in African trypanosomes.</title>
        <authorList>
            <person name="Jackson A.P."/>
            <person name="Berry A."/>
            <person name="Allison H.C."/>
            <person name="Burton P."/>
            <person name="Anderson J."/>
            <person name="Aslett M."/>
            <person name="Brown R."/>
            <person name="Corton N."/>
            <person name="Harris D."/>
            <person name="Hauser H."/>
            <person name="Gamble J."/>
            <person name="Gilderthorp R."/>
            <person name="McQuillan J."/>
            <person name="Quail M.A."/>
            <person name="Sanders M."/>
            <person name="Van Tonder A."/>
            <person name="Ginger M.L."/>
            <person name="Donelson J.E."/>
            <person name="Field M.C."/>
            <person name="Barry J.D."/>
            <person name="Berriman M."/>
            <person name="Hertz-Fowler C."/>
        </authorList>
    </citation>
    <scope>NUCLEOTIDE SEQUENCE [LARGE SCALE GENOMIC DNA]</scope>
    <source>
        <strain evidence="4">IL3000</strain>
    </source>
</reference>
<evidence type="ECO:0000313" key="4">
    <source>
        <dbReference type="Proteomes" id="UP000000702"/>
    </source>
</evidence>
<comment type="caution">
    <text evidence="3">The sequence shown here is derived from an EMBL/GenBank/DDBJ whole genome shotgun (WGS) entry which is preliminary data.</text>
</comment>
<gene>
    <name evidence="3" type="ORF">TCIL3000_0_18810</name>
</gene>
<accession>F9WI74</accession>
<sequence length="272" mass="29672">MSQGSARRGSGTTASTRGATATVSTGVRTRVKQPPLFVPLRRFATTETITYLVCHITCLILIMFTTGDELFISRERWLSFGRKTQPQHQFRTAEDVYDYFRAEKSAVAKTKLLPRQLGSDLVLSLLLVFTLNGFFLSLVRTIISVVKERGSQGNAEGSPPRAEVDEKASCESNGGKTGLHKLVNCHEFIYKTAVGAALTVCIVISHGILAQPASEVRGAALIVLLSTLTVPICYGDIPGGPKKLEKFFNMYQLIIVVFFVCLAVDANVLSQP</sequence>
<keyword evidence="2" id="KW-0812">Transmembrane</keyword>
<feature type="transmembrane region" description="Helical" evidence="2">
    <location>
        <begin position="247"/>
        <end position="269"/>
    </location>
</feature>
<evidence type="ECO:0000256" key="2">
    <source>
        <dbReference type="SAM" id="Phobius"/>
    </source>
</evidence>
<reference evidence="3 4" key="2">
    <citation type="journal article" date="2012" name="Proc. Natl. Acad. Sci. U.S.A.">
        <title>Antigenic diversity is generated by distinct evolutionary mechanisms in African trypanosome species.</title>
        <authorList>
            <person name="Jackson A.P."/>
            <person name="Berry A."/>
            <person name="Aslett M."/>
            <person name="Allison H.C."/>
            <person name="Burton P."/>
            <person name="Vavrova-Anderson J."/>
            <person name="Brown R."/>
            <person name="Browne H."/>
            <person name="Corton N."/>
            <person name="Hauser H."/>
            <person name="Gamble J."/>
            <person name="Gilderthorp R."/>
            <person name="Marcello L."/>
            <person name="McQuillan J."/>
            <person name="Otto T.D."/>
            <person name="Quail M.A."/>
            <person name="Sanders M.J."/>
            <person name="van Tonder A."/>
            <person name="Ginger M.L."/>
            <person name="Field M.C."/>
            <person name="Barry J.D."/>
            <person name="Hertz-Fowler C."/>
            <person name="Berriman M."/>
        </authorList>
    </citation>
    <scope>NUCLEOTIDE SEQUENCE [LARGE SCALE GENOMIC DNA]</scope>
    <source>
        <strain evidence="3 4">IL3000</strain>
    </source>
</reference>
<dbReference type="Proteomes" id="UP000000702">
    <property type="component" value="Unassembled WGS sequence"/>
</dbReference>
<evidence type="ECO:0000256" key="1">
    <source>
        <dbReference type="SAM" id="MobiDB-lite"/>
    </source>
</evidence>
<feature type="transmembrane region" description="Helical" evidence="2">
    <location>
        <begin position="216"/>
        <end position="235"/>
    </location>
</feature>
<keyword evidence="2" id="KW-0472">Membrane</keyword>
<name>F9WI74_TRYCI</name>
<protein>
    <submittedName>
        <fullName evidence="3">WGS project CAEQ00000000 data, annotated contig 740</fullName>
    </submittedName>
</protein>
<keyword evidence="4" id="KW-1185">Reference proteome</keyword>
<feature type="transmembrane region" description="Helical" evidence="2">
    <location>
        <begin position="121"/>
        <end position="139"/>
    </location>
</feature>
<dbReference type="VEuPathDB" id="TriTrypDB:TcIL3000_0_18810"/>
<evidence type="ECO:0000313" key="3">
    <source>
        <dbReference type="EMBL" id="CCD17019.1"/>
    </source>
</evidence>
<feature type="transmembrane region" description="Helical" evidence="2">
    <location>
        <begin position="49"/>
        <end position="67"/>
    </location>
</feature>
<feature type="transmembrane region" description="Helical" evidence="2">
    <location>
        <begin position="188"/>
        <end position="210"/>
    </location>
</feature>
<feature type="region of interest" description="Disordered" evidence="1">
    <location>
        <begin position="1"/>
        <end position="25"/>
    </location>
</feature>
<dbReference type="AlphaFoldDB" id="F9WI74"/>
<dbReference type="OMA" id="EVHGGMR"/>
<dbReference type="EMBL" id="CAEQ01002537">
    <property type="protein sequence ID" value="CCD17019.1"/>
    <property type="molecule type" value="Genomic_DNA"/>
</dbReference>
<organism evidence="3 4">
    <name type="scientific">Trypanosoma congolense (strain IL3000)</name>
    <dbReference type="NCBI Taxonomy" id="1068625"/>
    <lineage>
        <taxon>Eukaryota</taxon>
        <taxon>Discoba</taxon>
        <taxon>Euglenozoa</taxon>
        <taxon>Kinetoplastea</taxon>
        <taxon>Metakinetoplastina</taxon>
        <taxon>Trypanosomatida</taxon>
        <taxon>Trypanosomatidae</taxon>
        <taxon>Trypanosoma</taxon>
        <taxon>Nannomonas</taxon>
    </lineage>
</organism>
<proteinExistence type="predicted"/>